<comment type="caution">
    <text evidence="1">The sequence shown here is derived from an EMBL/GenBank/DDBJ whole genome shotgun (WGS) entry which is preliminary data.</text>
</comment>
<protein>
    <submittedName>
        <fullName evidence="1">Uncharacterized protein</fullName>
    </submittedName>
</protein>
<dbReference type="EMBL" id="CM039437">
    <property type="protein sequence ID" value="KAI4305501.1"/>
    <property type="molecule type" value="Genomic_DNA"/>
</dbReference>
<proteinExistence type="predicted"/>
<dbReference type="Proteomes" id="UP000828941">
    <property type="component" value="Chromosome 12"/>
</dbReference>
<accession>A0ACB9L6Z3</accession>
<reference evidence="1 2" key="1">
    <citation type="journal article" date="2022" name="DNA Res.">
        <title>Chromosomal-level genome assembly of the orchid tree Bauhinia variegata (Leguminosae; Cercidoideae) supports the allotetraploid origin hypothesis of Bauhinia.</title>
        <authorList>
            <person name="Zhong Y."/>
            <person name="Chen Y."/>
            <person name="Zheng D."/>
            <person name="Pang J."/>
            <person name="Liu Y."/>
            <person name="Luo S."/>
            <person name="Meng S."/>
            <person name="Qian L."/>
            <person name="Wei D."/>
            <person name="Dai S."/>
            <person name="Zhou R."/>
        </authorList>
    </citation>
    <scope>NUCLEOTIDE SEQUENCE [LARGE SCALE GENOMIC DNA]</scope>
    <source>
        <strain evidence="1">BV-YZ2020</strain>
    </source>
</reference>
<sequence>MELMAPSTLLFLLLTLLSLQSSSSSFTNGFSISAENPRDLILSQDKMFSAGFHKVGENAYCFAIWFTEPNDQNTTVVWMANRDHPVNGKRSTLSLQKTGNLVLTDANQFNVWATNTSSRNTVELVLNNDGNLILREGQNGAVLWQSFHYPKNTLLPGQILTRDTPLVSSRSETNHSSGFYKLFFDNDNLLRLLYDGVTVSSIYWPDPWLVSWEAGRTTYNGSRVAVLDVLGKFSTSDNFTATTSDYGRVLQRRLRLDYDGNIRVYSRDHEGQKWYVSWQAKAQPCKIHGICGPNSVCSNVRYSGRKCSCLPGFKIKNDSDLSYGCEPEFHLSCSKNESYFRLINHVEFFGYDFGYYPNFTYKQCEDMCSQLCNCVGFQYYFKKDTGHADCYPKSLLLNGYRSPAFDGAIYLKLPKGSSFSRYSDESIRKCPPRVIERSYVKRHEKVLVKVLLWLACVIAGIEVVGFSIVWSFLTITKKKSGVDQSYQLTPSGFRKFSYSELKKATNGFSHEIGRGGGGIVYKAELSDHRVAAVKRLNEANQGESEFLAEVSIIGRLNHMNLIEMWGYCAEGKHRLLVYEYMENGSLAENLISERLDWRKRYDIALGTARGLAYLHEECLEWILHCDIKPQNILLDSNYQPKVADFGLSKLRNRNDIKNLSFSTIKGTRGYMTPEWIFNLPITSKVDVYSYGIVVLEIITGKSPSMSIEIAEGAETHHGRLVTWVRKRMSKGLEMTSWVQEIIDPAVEGNYDINKMEILARVALDCVEEEKDVRPSMSQIVEMLQNPENYSQQ</sequence>
<evidence type="ECO:0000313" key="1">
    <source>
        <dbReference type="EMBL" id="KAI4305501.1"/>
    </source>
</evidence>
<keyword evidence="2" id="KW-1185">Reference proteome</keyword>
<organism evidence="1 2">
    <name type="scientific">Bauhinia variegata</name>
    <name type="common">Purple orchid tree</name>
    <name type="synonym">Phanera variegata</name>
    <dbReference type="NCBI Taxonomy" id="167791"/>
    <lineage>
        <taxon>Eukaryota</taxon>
        <taxon>Viridiplantae</taxon>
        <taxon>Streptophyta</taxon>
        <taxon>Embryophyta</taxon>
        <taxon>Tracheophyta</taxon>
        <taxon>Spermatophyta</taxon>
        <taxon>Magnoliopsida</taxon>
        <taxon>eudicotyledons</taxon>
        <taxon>Gunneridae</taxon>
        <taxon>Pentapetalae</taxon>
        <taxon>rosids</taxon>
        <taxon>fabids</taxon>
        <taxon>Fabales</taxon>
        <taxon>Fabaceae</taxon>
        <taxon>Cercidoideae</taxon>
        <taxon>Cercideae</taxon>
        <taxon>Bauhiniinae</taxon>
        <taxon>Bauhinia</taxon>
    </lineage>
</organism>
<evidence type="ECO:0000313" key="2">
    <source>
        <dbReference type="Proteomes" id="UP000828941"/>
    </source>
</evidence>
<name>A0ACB9L6Z3_BAUVA</name>
<gene>
    <name evidence="1" type="ORF">L6164_028864</name>
</gene>